<name>A0AAV5HJ87_9ROSI</name>
<keyword evidence="3" id="KW-0812">Transmembrane</keyword>
<feature type="transmembrane region" description="Helical" evidence="3">
    <location>
        <begin position="194"/>
        <end position="213"/>
    </location>
</feature>
<evidence type="ECO:0000256" key="2">
    <source>
        <dbReference type="ARBA" id="ARBA00023002"/>
    </source>
</evidence>
<feature type="transmembrane region" description="Helical" evidence="3">
    <location>
        <begin position="159"/>
        <end position="179"/>
    </location>
</feature>
<sequence>MSPMEDQVPRVKLGNQGLEVSKLDFGCNGLTGAYGVSMSEEEGISIIRDAFNKGITLFDTADVHGAGANEIMIGKALKQMPRDKFQIATKFGMLATGSDCLKVCGRPEYVRSCCEASLKRLDLDYIDLFYQHRVDQSVSIEDTELKRLVEDGKISTLDYVWLVQTPYAGHMLFILLLLSKWNGLCGLEMSNNKLFLFVGNLGYIGIVCYGPLFRGFFLGRGITETAKHPRFTGENLVKNKVFYERVVKLVEKHGCSSAQFTLSWLHHQGKDVVPIPGTTKIGNWDNNVGSLRVKFTAEELEEITAAVAVDDAAGTKVHETILLHD</sequence>
<evidence type="ECO:0000313" key="5">
    <source>
        <dbReference type="EMBL" id="GKU86502.1"/>
    </source>
</evidence>
<dbReference type="InterPro" id="IPR036812">
    <property type="entry name" value="NAD(P)_OxRdtase_dom_sf"/>
</dbReference>
<evidence type="ECO:0000256" key="1">
    <source>
        <dbReference type="ARBA" id="ARBA00022857"/>
    </source>
</evidence>
<organism evidence="5 6">
    <name type="scientific">Rubroshorea leprosula</name>
    <dbReference type="NCBI Taxonomy" id="152421"/>
    <lineage>
        <taxon>Eukaryota</taxon>
        <taxon>Viridiplantae</taxon>
        <taxon>Streptophyta</taxon>
        <taxon>Embryophyta</taxon>
        <taxon>Tracheophyta</taxon>
        <taxon>Spermatophyta</taxon>
        <taxon>Magnoliopsida</taxon>
        <taxon>eudicotyledons</taxon>
        <taxon>Gunneridae</taxon>
        <taxon>Pentapetalae</taxon>
        <taxon>rosids</taxon>
        <taxon>malvids</taxon>
        <taxon>Malvales</taxon>
        <taxon>Dipterocarpaceae</taxon>
        <taxon>Rubroshorea</taxon>
    </lineage>
</organism>
<dbReference type="EMBL" id="BPVZ01000001">
    <property type="protein sequence ID" value="GKU86502.1"/>
    <property type="molecule type" value="Genomic_DNA"/>
</dbReference>
<dbReference type="InterPro" id="IPR023210">
    <property type="entry name" value="NADP_OxRdtase_dom"/>
</dbReference>
<comment type="caution">
    <text evidence="5">The sequence shown here is derived from an EMBL/GenBank/DDBJ whole genome shotgun (WGS) entry which is preliminary data.</text>
</comment>
<protein>
    <recommendedName>
        <fullName evidence="4">NADP-dependent oxidoreductase domain-containing protein</fullName>
    </recommendedName>
</protein>
<accession>A0AAV5HJ87</accession>
<keyword evidence="3" id="KW-1133">Transmembrane helix</keyword>
<dbReference type="PANTHER" id="PTHR43625">
    <property type="entry name" value="AFLATOXIN B1 ALDEHYDE REDUCTASE"/>
    <property type="match status" value="1"/>
</dbReference>
<proteinExistence type="predicted"/>
<keyword evidence="1" id="KW-0521">NADP</keyword>
<feature type="domain" description="NADP-dependent oxidoreductase" evidence="4">
    <location>
        <begin position="23"/>
        <end position="306"/>
    </location>
</feature>
<gene>
    <name evidence="5" type="ORF">SLEP1_g1017</name>
</gene>
<dbReference type="Pfam" id="PF00248">
    <property type="entry name" value="Aldo_ket_red"/>
    <property type="match status" value="1"/>
</dbReference>
<dbReference type="SUPFAM" id="SSF51430">
    <property type="entry name" value="NAD(P)-linked oxidoreductase"/>
    <property type="match status" value="1"/>
</dbReference>
<keyword evidence="3" id="KW-0472">Membrane</keyword>
<dbReference type="InterPro" id="IPR050791">
    <property type="entry name" value="Aldo-Keto_reductase"/>
</dbReference>
<dbReference type="PANTHER" id="PTHR43625:SF81">
    <property type="entry name" value="OS01G0618100 PROTEIN"/>
    <property type="match status" value="1"/>
</dbReference>
<evidence type="ECO:0000259" key="4">
    <source>
        <dbReference type="Pfam" id="PF00248"/>
    </source>
</evidence>
<dbReference type="Proteomes" id="UP001054252">
    <property type="component" value="Unassembled WGS sequence"/>
</dbReference>
<dbReference type="GO" id="GO:0005737">
    <property type="term" value="C:cytoplasm"/>
    <property type="evidence" value="ECO:0007669"/>
    <property type="project" value="TreeGrafter"/>
</dbReference>
<evidence type="ECO:0000256" key="3">
    <source>
        <dbReference type="SAM" id="Phobius"/>
    </source>
</evidence>
<keyword evidence="2" id="KW-0560">Oxidoreductase</keyword>
<dbReference type="AlphaFoldDB" id="A0AAV5HJ87"/>
<keyword evidence="6" id="KW-1185">Reference proteome</keyword>
<dbReference type="Gene3D" id="3.20.20.100">
    <property type="entry name" value="NADP-dependent oxidoreductase domain"/>
    <property type="match status" value="2"/>
</dbReference>
<evidence type="ECO:0000313" key="6">
    <source>
        <dbReference type="Proteomes" id="UP001054252"/>
    </source>
</evidence>
<reference evidence="5 6" key="1">
    <citation type="journal article" date="2021" name="Commun. Biol.">
        <title>The genome of Shorea leprosula (Dipterocarpaceae) highlights the ecological relevance of drought in aseasonal tropical rainforests.</title>
        <authorList>
            <person name="Ng K.K.S."/>
            <person name="Kobayashi M.J."/>
            <person name="Fawcett J.A."/>
            <person name="Hatakeyama M."/>
            <person name="Paape T."/>
            <person name="Ng C.H."/>
            <person name="Ang C.C."/>
            <person name="Tnah L.H."/>
            <person name="Lee C.T."/>
            <person name="Nishiyama T."/>
            <person name="Sese J."/>
            <person name="O'Brien M.J."/>
            <person name="Copetti D."/>
            <person name="Mohd Noor M.I."/>
            <person name="Ong R.C."/>
            <person name="Putra M."/>
            <person name="Sireger I.Z."/>
            <person name="Indrioko S."/>
            <person name="Kosugi Y."/>
            <person name="Izuno A."/>
            <person name="Isagi Y."/>
            <person name="Lee S.L."/>
            <person name="Shimizu K.K."/>
        </authorList>
    </citation>
    <scope>NUCLEOTIDE SEQUENCE [LARGE SCALE GENOMIC DNA]</scope>
    <source>
        <strain evidence="5">214</strain>
    </source>
</reference>
<dbReference type="GO" id="GO:0016491">
    <property type="term" value="F:oxidoreductase activity"/>
    <property type="evidence" value="ECO:0007669"/>
    <property type="project" value="UniProtKB-KW"/>
</dbReference>